<dbReference type="InterPro" id="IPR017946">
    <property type="entry name" value="PLC-like_Pdiesterase_TIM-brl"/>
</dbReference>
<dbReference type="GO" id="GO:0008081">
    <property type="term" value="F:phosphoric diester hydrolase activity"/>
    <property type="evidence" value="ECO:0007669"/>
    <property type="project" value="InterPro"/>
</dbReference>
<dbReference type="Gene3D" id="3.20.20.190">
    <property type="entry name" value="Phosphatidylinositol (PI) phosphodiesterase"/>
    <property type="match status" value="1"/>
</dbReference>
<proteinExistence type="predicted"/>
<protein>
    <recommendedName>
        <fullName evidence="3">Cytoplasmic glycerophosphodiester phosphodiesterase</fullName>
    </recommendedName>
</protein>
<evidence type="ECO:0000313" key="2">
    <source>
        <dbReference type="Proteomes" id="UP000191135"/>
    </source>
</evidence>
<dbReference type="EMBL" id="CP020330">
    <property type="protein sequence ID" value="AQZ50220.1"/>
    <property type="molecule type" value="Genomic_DNA"/>
</dbReference>
<dbReference type="OrthoDB" id="7470251at2"/>
<dbReference type="KEGG" id="mmed:Mame_00844"/>
<dbReference type="AlphaFoldDB" id="A0A1U9YXV7"/>
<organism evidence="1 2">
    <name type="scientific">Martelella mediterranea DSM 17316</name>
    <dbReference type="NCBI Taxonomy" id="1122214"/>
    <lineage>
        <taxon>Bacteria</taxon>
        <taxon>Pseudomonadati</taxon>
        <taxon>Pseudomonadota</taxon>
        <taxon>Alphaproteobacteria</taxon>
        <taxon>Hyphomicrobiales</taxon>
        <taxon>Aurantimonadaceae</taxon>
        <taxon>Martelella</taxon>
    </lineage>
</organism>
<sequence length="208" mass="22960">MEVLSHRGLWESAAEKNAMTAFARSFDRGFGTETDLRDHAGEIVIAHDMPTGNEPRLSDVLDVMAGRNLMLALNIKADGLSGKVKEILATYGHTNYFVFDMSLPDLVRQVADGLTAFTGLSDLQPNAPLLEECDGVWLDCFRSDWFGPGLIDDLIGRGKRVCVVSSDLHRRDTALQWSIIKSAKCIDSSRLYLCTDAPEAARDYFSGE</sequence>
<dbReference type="eggNOG" id="COG0584">
    <property type="taxonomic scope" value="Bacteria"/>
</dbReference>
<evidence type="ECO:0008006" key="3">
    <source>
        <dbReference type="Google" id="ProtNLM"/>
    </source>
</evidence>
<reference evidence="1 2" key="1">
    <citation type="submission" date="2017-03" db="EMBL/GenBank/DDBJ databases">
        <title>Foreign affairs: Plasmid Transfer between Roseobacters and Rhizobia.</title>
        <authorList>
            <person name="Bartling P."/>
            <person name="Bunk B."/>
            <person name="Overmann J."/>
            <person name="Brinkmann H."/>
            <person name="Petersen J."/>
        </authorList>
    </citation>
    <scope>NUCLEOTIDE SEQUENCE [LARGE SCALE GENOMIC DNA]</scope>
    <source>
        <strain evidence="1 2">MACL11</strain>
    </source>
</reference>
<name>A0A1U9YXV7_9HYPH</name>
<keyword evidence="2" id="KW-1185">Reference proteome</keyword>
<dbReference type="RefSeq" id="WP_018065277.1">
    <property type="nucleotide sequence ID" value="NZ_AQWH01000012.1"/>
</dbReference>
<dbReference type="GO" id="GO:0006629">
    <property type="term" value="P:lipid metabolic process"/>
    <property type="evidence" value="ECO:0007669"/>
    <property type="project" value="InterPro"/>
</dbReference>
<dbReference type="Proteomes" id="UP000191135">
    <property type="component" value="Chromosome"/>
</dbReference>
<gene>
    <name evidence="1" type="ORF">Mame_00844</name>
</gene>
<dbReference type="STRING" id="1122214.Mame_00844"/>
<dbReference type="SUPFAM" id="SSF51695">
    <property type="entry name" value="PLC-like phosphodiesterases"/>
    <property type="match status" value="1"/>
</dbReference>
<accession>A0A1U9YXV7</accession>
<evidence type="ECO:0000313" key="1">
    <source>
        <dbReference type="EMBL" id="AQZ50220.1"/>
    </source>
</evidence>